<gene>
    <name evidence="2" type="ORF">E4U09_000755</name>
</gene>
<feature type="region of interest" description="Disordered" evidence="1">
    <location>
        <begin position="1"/>
        <end position="37"/>
    </location>
</feature>
<sequence length="333" mass="36838">MQAHTPDNDAPRQGPGAQGAGEQILPSMERNGYAPDTVAPLHESAEQILSSLEPDQETSIIDFEQLVSSESGVEVWGLIYPLLHEPKEHERFLLSASSDHYQAAMRSDAVTAKYMCYTAAIPQWPQASPDGYGYAVHLQNTEAEAAEKPWDHVQYGLRRKQPQAPSRSNFLGDLPVMMHKFNCSGIEHCEHLDETLLQPAVFSDHQSFLETQRGIKSSLNDPRFRGLRDAVAFAHATVKKFHKGTACKNQRPTCKPTIHESSNQYSLPVSDVKNGSNALITHMTSLTISSVSTKNMTDMLIRLKGFSPAQVMKWRPKSVTCLAEDGVELKGVA</sequence>
<dbReference type="AlphaFoldDB" id="A0A9P7QIJ9"/>
<evidence type="ECO:0000313" key="3">
    <source>
        <dbReference type="Proteomes" id="UP000707071"/>
    </source>
</evidence>
<keyword evidence="3" id="KW-1185">Reference proteome</keyword>
<protein>
    <submittedName>
        <fullName evidence="2">Uncharacterized protein</fullName>
    </submittedName>
</protein>
<accession>A0A9P7QIJ9</accession>
<proteinExistence type="predicted"/>
<organism evidence="2 3">
    <name type="scientific">Claviceps aff. purpurea</name>
    <dbReference type="NCBI Taxonomy" id="1967640"/>
    <lineage>
        <taxon>Eukaryota</taxon>
        <taxon>Fungi</taxon>
        <taxon>Dikarya</taxon>
        <taxon>Ascomycota</taxon>
        <taxon>Pezizomycotina</taxon>
        <taxon>Sordariomycetes</taxon>
        <taxon>Hypocreomycetidae</taxon>
        <taxon>Hypocreales</taxon>
        <taxon>Clavicipitaceae</taxon>
        <taxon>Claviceps</taxon>
    </lineage>
</organism>
<name>A0A9P7QIJ9_9HYPO</name>
<evidence type="ECO:0000313" key="2">
    <source>
        <dbReference type="EMBL" id="KAG6298511.1"/>
    </source>
</evidence>
<reference evidence="2 3" key="1">
    <citation type="journal article" date="2020" name="bioRxiv">
        <title>Whole genome comparisons of ergot fungi reveals the divergence and evolution of species within the genus Claviceps are the result of varying mechanisms driving genome evolution and host range expansion.</title>
        <authorList>
            <person name="Wyka S.A."/>
            <person name="Mondo S.J."/>
            <person name="Liu M."/>
            <person name="Dettman J."/>
            <person name="Nalam V."/>
            <person name="Broders K.D."/>
        </authorList>
    </citation>
    <scope>NUCLEOTIDE SEQUENCE [LARGE SCALE GENOMIC DNA]</scope>
    <source>
        <strain evidence="2 3">Clav52</strain>
    </source>
</reference>
<feature type="compositionally biased region" description="Basic and acidic residues" evidence="1">
    <location>
        <begin position="1"/>
        <end position="10"/>
    </location>
</feature>
<dbReference type="EMBL" id="SRRH01000122">
    <property type="protein sequence ID" value="KAG6298511.1"/>
    <property type="molecule type" value="Genomic_DNA"/>
</dbReference>
<dbReference type="Proteomes" id="UP000707071">
    <property type="component" value="Unassembled WGS sequence"/>
</dbReference>
<comment type="caution">
    <text evidence="2">The sequence shown here is derived from an EMBL/GenBank/DDBJ whole genome shotgun (WGS) entry which is preliminary data.</text>
</comment>
<evidence type="ECO:0000256" key="1">
    <source>
        <dbReference type="SAM" id="MobiDB-lite"/>
    </source>
</evidence>